<dbReference type="InterPro" id="IPR029058">
    <property type="entry name" value="AB_hydrolase_fold"/>
</dbReference>
<evidence type="ECO:0000313" key="1">
    <source>
        <dbReference type="EMBL" id="KKL07502.1"/>
    </source>
</evidence>
<dbReference type="Gene3D" id="3.40.50.1820">
    <property type="entry name" value="alpha/beta hydrolase"/>
    <property type="match status" value="1"/>
</dbReference>
<gene>
    <name evidence="1" type="ORF">LCGC14_2585390</name>
</gene>
<organism evidence="1">
    <name type="scientific">marine sediment metagenome</name>
    <dbReference type="NCBI Taxonomy" id="412755"/>
    <lineage>
        <taxon>unclassified sequences</taxon>
        <taxon>metagenomes</taxon>
        <taxon>ecological metagenomes</taxon>
    </lineage>
</organism>
<name>A0A0F9B154_9ZZZZ</name>
<proteinExistence type="predicted"/>
<comment type="caution">
    <text evidence="1">The sequence shown here is derived from an EMBL/GenBank/DDBJ whole genome shotgun (WGS) entry which is preliminary data.</text>
</comment>
<dbReference type="AlphaFoldDB" id="A0A0F9B154"/>
<feature type="non-terminal residue" evidence="1">
    <location>
        <position position="1"/>
    </location>
</feature>
<reference evidence="1" key="1">
    <citation type="journal article" date="2015" name="Nature">
        <title>Complex archaea that bridge the gap between prokaryotes and eukaryotes.</title>
        <authorList>
            <person name="Spang A."/>
            <person name="Saw J.H."/>
            <person name="Jorgensen S.L."/>
            <person name="Zaremba-Niedzwiedzka K."/>
            <person name="Martijn J."/>
            <person name="Lind A.E."/>
            <person name="van Eijk R."/>
            <person name="Schleper C."/>
            <person name="Guy L."/>
            <person name="Ettema T.J."/>
        </authorList>
    </citation>
    <scope>NUCLEOTIDE SEQUENCE</scope>
</reference>
<sequence length="379" mass="41809">PAPLDLILHCWGSNLYGKGGAFSWHGWQDKTRGIGVASNQIPYDWWTCYHENKGTWKPWTEGVNRNFTSTRLLAFVEWVGGKWAVDRTRLCVSGESMGGSGSTFTPIRYPKLFAYAYSAVGIHNPAAIKGSGFYESYAGNVGEMKADLKHAGGMGVWDYLNDPLLVRRDPAGDLPFIGFGNGKNDHGIGWPHAVDLAKALQEARQPHAVIWRLRGHGSGSFYPRIRFRTDQSLPAFTGCSLDGDMGTATKLKEAIPFKLPWGQIAKDIYDGDHEGQINNYLRWKTDDVVDEPSRWEMTVYLTGGKGGAPKEACTVNITPRRLQKLKVAPGQTFGWTNTSVKDSKQVQAGTAKADRLGLVTLEKVTVTTGHNRIVLTPVK</sequence>
<dbReference type="SUPFAM" id="SSF53474">
    <property type="entry name" value="alpha/beta-Hydrolases"/>
    <property type="match status" value="1"/>
</dbReference>
<dbReference type="Pfam" id="PF00756">
    <property type="entry name" value="Esterase"/>
    <property type="match status" value="1"/>
</dbReference>
<accession>A0A0F9B154</accession>
<evidence type="ECO:0008006" key="2">
    <source>
        <dbReference type="Google" id="ProtNLM"/>
    </source>
</evidence>
<dbReference type="InterPro" id="IPR000801">
    <property type="entry name" value="Esterase-like"/>
</dbReference>
<protein>
    <recommendedName>
        <fullName evidence="2">Peptidase S9 prolyl oligopeptidase catalytic domain-containing protein</fullName>
    </recommendedName>
</protein>
<dbReference type="EMBL" id="LAZR01043266">
    <property type="protein sequence ID" value="KKL07502.1"/>
    <property type="molecule type" value="Genomic_DNA"/>
</dbReference>